<feature type="compositionally biased region" description="Polar residues" evidence="3">
    <location>
        <begin position="277"/>
        <end position="294"/>
    </location>
</feature>
<sequence>MTNQSLSSFAEKPQPLDTSANWIDWERAMTDVLKVQGYSDLLKGQRNAKWRDPEGTAPHRLRREKEAWAKRQEAACALIGTCCGSAARDTLAEAPRIEVAVYLRRLRKEYQPKGNADAAFLFDDFMDNYRLDKCKNIADYADQLSRARDNIHAFESSWDIPDAQLICRFMKGLTPNYKAWKSSFWLQNNLAPTKNKDGSETDGITFRKVVQLAQKEEVLQTQNEEEEVHALSAHSGRPFCDHCKKSGHHISTCYIKYPEKRRARDDHKAKRDELKAKQTSNPSESTTQQPLPDTSNQGNLYIAIYVDDLLIAGPSLDEIATLKAALSKRFEMEDLGECHFYLGMEIVRDRPNRTIRLNQRAYTQKILGEFGMKSCSKKVSTPMSTDTRLDKAPETFSSTEQDRSWYAKAIGSLMYLMLGTRPDIAFAVSCLSRFMSNPTSTHNSAIKRVFRYLNATQDLQLVYKGPLRPLTGNTDADWAGDISTRRSTSGYIFSLGSGAISWSSKRQPTVALSTCEAEYMGQTQAAKEAIWLKRLLGELLNEQPAAVTIFGDNQGAIALAKNPQHHARTKHIDIQWHFVREKQIAGEINLEHVPSADQIADGLTKPLPRQAFEKFRDAIGLEFPPF</sequence>
<dbReference type="eggNOG" id="KOG0017">
    <property type="taxonomic scope" value="Eukaryota"/>
</dbReference>
<proteinExistence type="predicted"/>
<evidence type="ECO:0000313" key="5">
    <source>
        <dbReference type="EMBL" id="CCE34911.1"/>
    </source>
</evidence>
<keyword evidence="6" id="KW-1185">Reference proteome</keyword>
<feature type="compositionally biased region" description="Basic and acidic residues" evidence="3">
    <location>
        <begin position="264"/>
        <end position="276"/>
    </location>
</feature>
<evidence type="ECO:0000256" key="2">
    <source>
        <dbReference type="ARBA" id="ARBA00023128"/>
    </source>
</evidence>
<dbReference type="Proteomes" id="UP000016801">
    <property type="component" value="Unassembled WGS sequence"/>
</dbReference>
<keyword evidence="2" id="KW-0496">Mitochondrion</keyword>
<protein>
    <recommendedName>
        <fullName evidence="4">Reverse transcriptase Ty1/copia-type domain-containing protein</fullName>
    </recommendedName>
</protein>
<dbReference type="OrthoDB" id="5022336at2759"/>
<dbReference type="PANTHER" id="PTHR11439">
    <property type="entry name" value="GAG-POL-RELATED RETROTRANSPOSON"/>
    <property type="match status" value="1"/>
</dbReference>
<comment type="subcellular location">
    <subcellularLocation>
        <location evidence="1">Mitochondrion</location>
    </subcellularLocation>
</comment>
<reference evidence="5 6" key="1">
    <citation type="journal article" date="2013" name="PLoS Genet.">
        <title>Plant-symbiotic fungi as chemical engineers: Multi-genome analysis of the Clavicipitaceae reveals dynamics of alkaloid loci.</title>
        <authorList>
            <person name="Schardl C.L."/>
            <person name="Young C.A."/>
            <person name="Hesse U."/>
            <person name="Amyotte S.G."/>
            <person name="Andreeva K."/>
            <person name="Calie P.J."/>
            <person name="Fleetwood D.J."/>
            <person name="Haws D.C."/>
            <person name="Moore N."/>
            <person name="Oeser B."/>
            <person name="Panaccione D.G."/>
            <person name="Schweri K.K."/>
            <person name="Voisey C.R."/>
            <person name="Farman M.L."/>
            <person name="Jaromczyk J.W."/>
            <person name="Roe B.A."/>
            <person name="O'Sullivan D.M."/>
            <person name="Scott B."/>
            <person name="Tudzynski P."/>
            <person name="An Z."/>
            <person name="Arnaoudova E.G."/>
            <person name="Bullock C.T."/>
            <person name="Charlton N.D."/>
            <person name="Chen L."/>
            <person name="Cox M."/>
            <person name="Dinkins R.D."/>
            <person name="Florea S."/>
            <person name="Glenn A.E."/>
            <person name="Gordon A."/>
            <person name="Gueldener U."/>
            <person name="Harris D.R."/>
            <person name="Hollin W."/>
            <person name="Jaromczyk J."/>
            <person name="Johnson R.D."/>
            <person name="Khan A.K."/>
            <person name="Leistner E."/>
            <person name="Leuchtmann A."/>
            <person name="Li C."/>
            <person name="Liu J."/>
            <person name="Liu J."/>
            <person name="Liu M."/>
            <person name="Mace W."/>
            <person name="Machado C."/>
            <person name="Nagabhyru P."/>
            <person name="Pan J."/>
            <person name="Schmid J."/>
            <person name="Sugawara K."/>
            <person name="Steiner U."/>
            <person name="Takach J.E."/>
            <person name="Tanaka E."/>
            <person name="Webb J.S."/>
            <person name="Wilson E.V."/>
            <person name="Wiseman J.L."/>
            <person name="Yoshida R."/>
            <person name="Zeng Z."/>
        </authorList>
    </citation>
    <scope>NUCLEOTIDE SEQUENCE [LARGE SCALE GENOMIC DNA]</scope>
    <source>
        <strain evidence="5 6">20.1</strain>
    </source>
</reference>
<dbReference type="VEuPathDB" id="FungiDB:CPUR_08850"/>
<evidence type="ECO:0000256" key="1">
    <source>
        <dbReference type="ARBA" id="ARBA00004173"/>
    </source>
</evidence>
<evidence type="ECO:0000256" key="3">
    <source>
        <dbReference type="SAM" id="MobiDB-lite"/>
    </source>
</evidence>
<organism evidence="5 6">
    <name type="scientific">Claviceps purpurea (strain 20.1)</name>
    <name type="common">Ergot fungus</name>
    <name type="synonym">Sphacelia segetum</name>
    <dbReference type="NCBI Taxonomy" id="1111077"/>
    <lineage>
        <taxon>Eukaryota</taxon>
        <taxon>Fungi</taxon>
        <taxon>Dikarya</taxon>
        <taxon>Ascomycota</taxon>
        <taxon>Pezizomycotina</taxon>
        <taxon>Sordariomycetes</taxon>
        <taxon>Hypocreomycetidae</taxon>
        <taxon>Hypocreales</taxon>
        <taxon>Clavicipitaceae</taxon>
        <taxon>Claviceps</taxon>
    </lineage>
</organism>
<dbReference type="AlphaFoldDB" id="M1W6X0"/>
<evidence type="ECO:0000259" key="4">
    <source>
        <dbReference type="Pfam" id="PF07727"/>
    </source>
</evidence>
<dbReference type="InterPro" id="IPR043502">
    <property type="entry name" value="DNA/RNA_pol_sf"/>
</dbReference>
<dbReference type="HOGENOM" id="CLU_436776_0_0_1"/>
<accession>M1W6X0</accession>
<name>M1W6X0_CLAP2</name>
<dbReference type="SUPFAM" id="SSF56672">
    <property type="entry name" value="DNA/RNA polymerases"/>
    <property type="match status" value="1"/>
</dbReference>
<gene>
    <name evidence="5" type="ORF">CPUR_08850</name>
</gene>
<dbReference type="STRING" id="1111077.M1W6X0"/>
<dbReference type="CDD" id="cd09272">
    <property type="entry name" value="RNase_HI_RT_Ty1"/>
    <property type="match status" value="1"/>
</dbReference>
<comment type="caution">
    <text evidence="5">The sequence shown here is derived from an EMBL/GenBank/DDBJ whole genome shotgun (WGS) entry which is preliminary data.</text>
</comment>
<evidence type="ECO:0000313" key="6">
    <source>
        <dbReference type="Proteomes" id="UP000016801"/>
    </source>
</evidence>
<dbReference type="Pfam" id="PF07727">
    <property type="entry name" value="RVT_2"/>
    <property type="match status" value="1"/>
</dbReference>
<dbReference type="EMBL" id="CAGA01000159">
    <property type="protein sequence ID" value="CCE34911.1"/>
    <property type="molecule type" value="Genomic_DNA"/>
</dbReference>
<feature type="region of interest" description="Disordered" evidence="3">
    <location>
        <begin position="264"/>
        <end position="294"/>
    </location>
</feature>
<dbReference type="GO" id="GO:0005739">
    <property type="term" value="C:mitochondrion"/>
    <property type="evidence" value="ECO:0007669"/>
    <property type="project" value="UniProtKB-SubCell"/>
</dbReference>
<dbReference type="PANTHER" id="PTHR11439:SF483">
    <property type="entry name" value="PEPTIDE SYNTHASE GLIP-LIKE, PUTATIVE (AFU_ORTHOLOGUE AFUA_3G12920)-RELATED"/>
    <property type="match status" value="1"/>
</dbReference>
<feature type="domain" description="Reverse transcriptase Ty1/copia-type" evidence="4">
    <location>
        <begin position="297"/>
        <end position="383"/>
    </location>
</feature>
<dbReference type="InterPro" id="IPR013103">
    <property type="entry name" value="RVT_2"/>
</dbReference>